<keyword evidence="2" id="KW-0560">Oxidoreductase</keyword>
<dbReference type="Gene3D" id="3.60.130.10">
    <property type="entry name" value="Clavaminate synthase-like"/>
    <property type="match status" value="1"/>
</dbReference>
<evidence type="ECO:0000256" key="2">
    <source>
        <dbReference type="ARBA" id="ARBA00023002"/>
    </source>
</evidence>
<keyword evidence="5" id="KW-0223">Dioxygenase</keyword>
<proteinExistence type="predicted"/>
<keyword evidence="3" id="KW-0045">Antibiotic biosynthesis</keyword>
<keyword evidence="6" id="KW-1185">Reference proteome</keyword>
<protein>
    <submittedName>
        <fullName evidence="5">TauD/TfdA family dioxygenase</fullName>
    </submittedName>
</protein>
<dbReference type="InterPro" id="IPR003819">
    <property type="entry name" value="TauD/TfdA-like"/>
</dbReference>
<accession>A0ABZ2LB22</accession>
<dbReference type="EMBL" id="CP089983">
    <property type="protein sequence ID" value="WXB06749.1"/>
    <property type="molecule type" value="Genomic_DNA"/>
</dbReference>
<reference evidence="5" key="1">
    <citation type="submission" date="2021-12" db="EMBL/GenBank/DDBJ databases">
        <title>Discovery of the Pendulisporaceae a myxobacterial family with distinct sporulation behavior and unique specialized metabolism.</title>
        <authorList>
            <person name="Garcia R."/>
            <person name="Popoff A."/>
            <person name="Bader C.D."/>
            <person name="Loehr J."/>
            <person name="Walesch S."/>
            <person name="Walt C."/>
            <person name="Boldt J."/>
            <person name="Bunk B."/>
            <person name="Haeckl F.J.F.P.J."/>
            <person name="Gunesch A.P."/>
            <person name="Birkelbach J."/>
            <person name="Nuebel U."/>
            <person name="Pietschmann T."/>
            <person name="Bach T."/>
            <person name="Mueller R."/>
        </authorList>
    </citation>
    <scope>NUCLEOTIDE SEQUENCE</scope>
    <source>
        <strain evidence="5">MSr11367</strain>
    </source>
</reference>
<gene>
    <name evidence="5" type="ORF">LVJ94_05810</name>
</gene>
<evidence type="ECO:0000313" key="5">
    <source>
        <dbReference type="EMBL" id="WXB06749.1"/>
    </source>
</evidence>
<dbReference type="RefSeq" id="WP_394836405.1">
    <property type="nucleotide sequence ID" value="NZ_CP089929.1"/>
</dbReference>
<dbReference type="GO" id="GO:0051213">
    <property type="term" value="F:dioxygenase activity"/>
    <property type="evidence" value="ECO:0007669"/>
    <property type="project" value="UniProtKB-KW"/>
</dbReference>
<feature type="domain" description="TauD/TfdA-like" evidence="4">
    <location>
        <begin position="15"/>
        <end position="300"/>
    </location>
</feature>
<dbReference type="PANTHER" id="PTHR10696:SF56">
    <property type="entry name" value="TAUD_TFDA-LIKE DOMAIN-CONTAINING PROTEIN"/>
    <property type="match status" value="1"/>
</dbReference>
<dbReference type="Pfam" id="PF02668">
    <property type="entry name" value="TauD"/>
    <property type="match status" value="1"/>
</dbReference>
<dbReference type="InterPro" id="IPR042098">
    <property type="entry name" value="TauD-like_sf"/>
</dbReference>
<comment type="cofactor">
    <cofactor evidence="1">
        <name>Fe(2+)</name>
        <dbReference type="ChEBI" id="CHEBI:29033"/>
    </cofactor>
</comment>
<dbReference type="SUPFAM" id="SSF51197">
    <property type="entry name" value="Clavaminate synthase-like"/>
    <property type="match status" value="1"/>
</dbReference>
<dbReference type="PANTHER" id="PTHR10696">
    <property type="entry name" value="GAMMA-BUTYROBETAINE HYDROXYLASE-RELATED"/>
    <property type="match status" value="1"/>
</dbReference>
<dbReference type="Proteomes" id="UP001374803">
    <property type="component" value="Chromosome"/>
</dbReference>
<sequence>MSFPPIVSPSGPGELPDFAESIRAAVEEQLTRHGAVLFRGFPVRGPQDFERIVSFVTPDLLEYTFGSTPRSQLSGRIYTSTEYPAHQQIPLHNEQSYTAEWPLKIWFYCAKPALEGGETPLADSREVLRRIPARIRERFVAKKVMYTRNYGNGLDVPWQKVFGTEDPKVVESFCRDAGIICEWKEDGELRTRQICQAIATHPHTKDVVWFNQAHLFHVSNLEPAAREGLLAVFAEDELPRNAFYGDGTPIEDGVLDEIRGVYGQVAVSFPWQEGDVVLADNMLVAHGRSSFKGPRKVLVAMAESYRPEEGAST</sequence>
<organism evidence="5 6">
    <name type="scientific">Pendulispora rubella</name>
    <dbReference type="NCBI Taxonomy" id="2741070"/>
    <lineage>
        <taxon>Bacteria</taxon>
        <taxon>Pseudomonadati</taxon>
        <taxon>Myxococcota</taxon>
        <taxon>Myxococcia</taxon>
        <taxon>Myxococcales</taxon>
        <taxon>Sorangiineae</taxon>
        <taxon>Pendulisporaceae</taxon>
        <taxon>Pendulispora</taxon>
    </lineage>
</organism>
<dbReference type="InterPro" id="IPR050411">
    <property type="entry name" value="AlphaKG_dependent_hydroxylases"/>
</dbReference>
<evidence type="ECO:0000256" key="3">
    <source>
        <dbReference type="ARBA" id="ARBA00023194"/>
    </source>
</evidence>
<evidence type="ECO:0000256" key="1">
    <source>
        <dbReference type="ARBA" id="ARBA00001954"/>
    </source>
</evidence>
<evidence type="ECO:0000313" key="6">
    <source>
        <dbReference type="Proteomes" id="UP001374803"/>
    </source>
</evidence>
<name>A0ABZ2LB22_9BACT</name>
<evidence type="ECO:0000259" key="4">
    <source>
        <dbReference type="Pfam" id="PF02668"/>
    </source>
</evidence>